<organism evidence="1 2">
    <name type="scientific">Brassica cretica</name>
    <name type="common">Mustard</name>
    <dbReference type="NCBI Taxonomy" id="69181"/>
    <lineage>
        <taxon>Eukaryota</taxon>
        <taxon>Viridiplantae</taxon>
        <taxon>Streptophyta</taxon>
        <taxon>Embryophyta</taxon>
        <taxon>Tracheophyta</taxon>
        <taxon>Spermatophyta</taxon>
        <taxon>Magnoliopsida</taxon>
        <taxon>eudicotyledons</taxon>
        <taxon>Gunneridae</taxon>
        <taxon>Pentapetalae</taxon>
        <taxon>rosids</taxon>
        <taxon>malvids</taxon>
        <taxon>Brassicales</taxon>
        <taxon>Brassicaceae</taxon>
        <taxon>Brassiceae</taxon>
        <taxon>Brassica</taxon>
    </lineage>
</organism>
<evidence type="ECO:0000313" key="2">
    <source>
        <dbReference type="Proteomes" id="UP000712281"/>
    </source>
</evidence>
<proteinExistence type="predicted"/>
<accession>A0A8S9G612</accession>
<dbReference type="EMBL" id="QGKW02002005">
    <property type="protein sequence ID" value="KAF2541413.1"/>
    <property type="molecule type" value="Genomic_DNA"/>
</dbReference>
<protein>
    <submittedName>
        <fullName evidence="1">Uncharacterized protein</fullName>
    </submittedName>
</protein>
<dbReference type="AlphaFoldDB" id="A0A8S9G612"/>
<comment type="caution">
    <text evidence="1">The sequence shown here is derived from an EMBL/GenBank/DDBJ whole genome shotgun (WGS) entry which is preliminary data.</text>
</comment>
<name>A0A8S9G612_BRACR</name>
<dbReference type="Proteomes" id="UP000712281">
    <property type="component" value="Unassembled WGS sequence"/>
</dbReference>
<reference evidence="1" key="1">
    <citation type="submission" date="2019-12" db="EMBL/GenBank/DDBJ databases">
        <title>Genome sequencing and annotation of Brassica cretica.</title>
        <authorList>
            <person name="Studholme D.J."/>
            <person name="Sarris P.F."/>
        </authorList>
    </citation>
    <scope>NUCLEOTIDE SEQUENCE</scope>
    <source>
        <strain evidence="1">PFS-001/15</strain>
        <tissue evidence="1">Leaf</tissue>
    </source>
</reference>
<evidence type="ECO:0000313" key="1">
    <source>
        <dbReference type="EMBL" id="KAF2541413.1"/>
    </source>
</evidence>
<sequence>MCLNLLSHHPPLQPQLSMEPLYKLLRRSIHVAAIHGSDAASYVGKHGRCTVSFPRNLRQRVVSDIRVALAFVDKRFARPTASSVGGGRGVGTSRWGAAAAEFVVELEGVVRVIVIQKTLIEHAEKLRQVKAVLEEVL</sequence>
<gene>
    <name evidence="1" type="ORF">F2Q68_00028997</name>
</gene>